<feature type="domain" description="THIF-type NAD/FAD binding fold" evidence="1">
    <location>
        <begin position="3"/>
        <end position="221"/>
    </location>
</feature>
<dbReference type="InterPro" id="IPR045886">
    <property type="entry name" value="ThiF/MoeB/HesA"/>
</dbReference>
<dbReference type="Gene3D" id="3.40.50.720">
    <property type="entry name" value="NAD(P)-binding Rossmann-like Domain"/>
    <property type="match status" value="1"/>
</dbReference>
<keyword evidence="2" id="KW-0808">Transferase</keyword>
<dbReference type="Pfam" id="PF00899">
    <property type="entry name" value="ThiF"/>
    <property type="match status" value="1"/>
</dbReference>
<organism evidence="2 3">
    <name type="scientific">Anaeromyxobacter oryzae</name>
    <dbReference type="NCBI Taxonomy" id="2918170"/>
    <lineage>
        <taxon>Bacteria</taxon>
        <taxon>Pseudomonadati</taxon>
        <taxon>Myxococcota</taxon>
        <taxon>Myxococcia</taxon>
        <taxon>Myxococcales</taxon>
        <taxon>Cystobacterineae</taxon>
        <taxon>Anaeromyxobacteraceae</taxon>
        <taxon>Anaeromyxobacter</taxon>
    </lineage>
</organism>
<proteinExistence type="predicted"/>
<dbReference type="PANTHER" id="PTHR10953:SF102">
    <property type="entry name" value="ADENYLYLTRANSFERASE AND SULFURTRANSFERASE MOCS3"/>
    <property type="match status" value="1"/>
</dbReference>
<dbReference type="InterPro" id="IPR000594">
    <property type="entry name" value="ThiF_NAD_FAD-bd"/>
</dbReference>
<protein>
    <submittedName>
        <fullName evidence="2">Adenylyltransferase</fullName>
    </submittedName>
</protein>
<dbReference type="SUPFAM" id="SSF69572">
    <property type="entry name" value="Activating enzymes of the ubiquitin-like proteins"/>
    <property type="match status" value="1"/>
</dbReference>
<dbReference type="EMBL" id="AP025591">
    <property type="protein sequence ID" value="BDG06388.1"/>
    <property type="molecule type" value="Genomic_DNA"/>
</dbReference>
<name>A0ABM7X3K2_9BACT</name>
<dbReference type="CDD" id="cd00757">
    <property type="entry name" value="ThiF_MoeB_HesA_family"/>
    <property type="match status" value="1"/>
</dbReference>
<evidence type="ECO:0000259" key="1">
    <source>
        <dbReference type="Pfam" id="PF00899"/>
    </source>
</evidence>
<dbReference type="PANTHER" id="PTHR10953">
    <property type="entry name" value="UBIQUITIN-ACTIVATING ENZYME E1"/>
    <property type="match status" value="1"/>
</dbReference>
<keyword evidence="2" id="KW-0548">Nucleotidyltransferase</keyword>
<dbReference type="InterPro" id="IPR035985">
    <property type="entry name" value="Ubiquitin-activating_enz"/>
</dbReference>
<dbReference type="RefSeq" id="WP_248356062.1">
    <property type="nucleotide sequence ID" value="NZ_AP025591.1"/>
</dbReference>
<evidence type="ECO:0000313" key="2">
    <source>
        <dbReference type="EMBL" id="BDG06388.1"/>
    </source>
</evidence>
<dbReference type="Proteomes" id="UP001162891">
    <property type="component" value="Chromosome"/>
</dbReference>
<dbReference type="GO" id="GO:0016779">
    <property type="term" value="F:nucleotidyltransferase activity"/>
    <property type="evidence" value="ECO:0007669"/>
    <property type="project" value="UniProtKB-KW"/>
</dbReference>
<sequence>MSLSDKSVLVIGAGGLGGPALLTLAAAGVGRLVLVEDDAVDTSNLNRQPLFKEADVGERKARVAAARLRALFPSVAVEPRDERFDAGNAVELVRAAHLVLDGSDNFATKFLANDAALRARRPLVHGGVLRTTAQILSVAPAGLGGCLRCLFEAPPPAGSVPSCADAGILGPVAAFAGALMAAEALRLLAGERGAYEGRLFTYEARGARGRLVLVRKRQGCPACAGTQPLGETAAVACEVTSSRPQGAA</sequence>
<evidence type="ECO:0000313" key="3">
    <source>
        <dbReference type="Proteomes" id="UP001162891"/>
    </source>
</evidence>
<reference evidence="3" key="1">
    <citation type="journal article" date="2022" name="Int. J. Syst. Evol. Microbiol.">
        <title>Anaeromyxobacter oryzae sp. nov., Anaeromyxobacter diazotrophicus sp. nov. and Anaeromyxobacter paludicola sp. nov., isolated from paddy soils.</title>
        <authorList>
            <person name="Itoh H."/>
            <person name="Xu Z."/>
            <person name="Mise K."/>
            <person name="Masuda Y."/>
            <person name="Ushijima N."/>
            <person name="Hayakawa C."/>
            <person name="Shiratori Y."/>
            <person name="Senoo K."/>
        </authorList>
    </citation>
    <scope>NUCLEOTIDE SEQUENCE [LARGE SCALE GENOMIC DNA]</scope>
    <source>
        <strain evidence="3">Red232</strain>
    </source>
</reference>
<gene>
    <name evidence="2" type="ORF">AMOR_53840</name>
</gene>
<keyword evidence="3" id="KW-1185">Reference proteome</keyword>
<accession>A0ABM7X3K2</accession>